<dbReference type="PANTHER" id="PTHR25465">
    <property type="entry name" value="B-BOX DOMAIN CONTAINING"/>
    <property type="match status" value="1"/>
</dbReference>
<evidence type="ECO:0000256" key="3">
    <source>
        <dbReference type="ARBA" id="ARBA00022833"/>
    </source>
</evidence>
<dbReference type="Gene3D" id="3.30.40.10">
    <property type="entry name" value="Zinc/RING finger domain, C3HC4 (zinc finger)"/>
    <property type="match status" value="1"/>
</dbReference>
<dbReference type="InterPro" id="IPR001841">
    <property type="entry name" value="Znf_RING"/>
</dbReference>
<reference evidence="6" key="1">
    <citation type="submission" date="2025-08" db="UniProtKB">
        <authorList>
            <consortium name="Ensembl"/>
        </authorList>
    </citation>
    <scope>IDENTIFICATION</scope>
</reference>
<protein>
    <recommendedName>
        <fullName evidence="5">RING-type domain-containing protein</fullName>
    </recommendedName>
</protein>
<dbReference type="SUPFAM" id="SSF57850">
    <property type="entry name" value="RING/U-box"/>
    <property type="match status" value="1"/>
</dbReference>
<evidence type="ECO:0000256" key="2">
    <source>
        <dbReference type="ARBA" id="ARBA00022771"/>
    </source>
</evidence>
<evidence type="ECO:0000256" key="1">
    <source>
        <dbReference type="ARBA" id="ARBA00022723"/>
    </source>
</evidence>
<keyword evidence="3" id="KW-0862">Zinc</keyword>
<proteinExistence type="predicted"/>
<name>A0A3B3ZVM4_9GOBI</name>
<dbReference type="STRING" id="409849.ENSPMGP00000008778"/>
<keyword evidence="7" id="KW-1185">Reference proteome</keyword>
<dbReference type="InterPro" id="IPR013083">
    <property type="entry name" value="Znf_RING/FYVE/PHD"/>
</dbReference>
<dbReference type="PROSITE" id="PS00518">
    <property type="entry name" value="ZF_RING_1"/>
    <property type="match status" value="1"/>
</dbReference>
<keyword evidence="1" id="KW-0479">Metal-binding</keyword>
<dbReference type="Proteomes" id="UP000261520">
    <property type="component" value="Unplaced"/>
</dbReference>
<accession>A0A3B3ZVM4</accession>
<dbReference type="Ensembl" id="ENSPMGT00000009344.1">
    <property type="protein sequence ID" value="ENSPMGP00000008778.1"/>
    <property type="gene ID" value="ENSPMGG00000007273.1"/>
</dbReference>
<organism evidence="6 7">
    <name type="scientific">Periophthalmus magnuspinnatus</name>
    <dbReference type="NCBI Taxonomy" id="409849"/>
    <lineage>
        <taxon>Eukaryota</taxon>
        <taxon>Metazoa</taxon>
        <taxon>Chordata</taxon>
        <taxon>Craniata</taxon>
        <taxon>Vertebrata</taxon>
        <taxon>Euteleostomi</taxon>
        <taxon>Actinopterygii</taxon>
        <taxon>Neopterygii</taxon>
        <taxon>Teleostei</taxon>
        <taxon>Neoteleostei</taxon>
        <taxon>Acanthomorphata</taxon>
        <taxon>Gobiaria</taxon>
        <taxon>Gobiiformes</taxon>
        <taxon>Gobioidei</taxon>
        <taxon>Gobiidae</taxon>
        <taxon>Oxudercinae</taxon>
        <taxon>Periophthalmus</taxon>
    </lineage>
</organism>
<dbReference type="SMART" id="SM00184">
    <property type="entry name" value="RING"/>
    <property type="match status" value="1"/>
</dbReference>
<dbReference type="GO" id="GO:0008270">
    <property type="term" value="F:zinc ion binding"/>
    <property type="evidence" value="ECO:0007669"/>
    <property type="project" value="UniProtKB-KW"/>
</dbReference>
<dbReference type="Pfam" id="PF15227">
    <property type="entry name" value="zf-C3HC4_4"/>
    <property type="match status" value="1"/>
</dbReference>
<reference evidence="6" key="2">
    <citation type="submission" date="2025-09" db="UniProtKB">
        <authorList>
            <consortium name="Ensembl"/>
        </authorList>
    </citation>
    <scope>IDENTIFICATION</scope>
</reference>
<evidence type="ECO:0000313" key="6">
    <source>
        <dbReference type="Ensembl" id="ENSPMGP00000008778.1"/>
    </source>
</evidence>
<evidence type="ECO:0000256" key="4">
    <source>
        <dbReference type="PROSITE-ProRule" id="PRU00175"/>
    </source>
</evidence>
<keyword evidence="2 4" id="KW-0863">Zinc-finger</keyword>
<dbReference type="InterPro" id="IPR051051">
    <property type="entry name" value="E3_ubiq-ligase_TRIM/RNF"/>
</dbReference>
<evidence type="ECO:0000313" key="7">
    <source>
        <dbReference type="Proteomes" id="UP000261520"/>
    </source>
</evidence>
<dbReference type="AlphaFoldDB" id="A0A3B3ZVM4"/>
<dbReference type="InterPro" id="IPR017907">
    <property type="entry name" value="Znf_RING_CS"/>
</dbReference>
<feature type="domain" description="RING-type" evidence="5">
    <location>
        <begin position="13"/>
        <end position="38"/>
    </location>
</feature>
<dbReference type="PANTHER" id="PTHR25465:SF32">
    <property type="entry name" value="BLOODTHIRSTY-RELATED GENE FAMILY, MEMBER 16 ISOFORM X1-RELATED"/>
    <property type="match status" value="1"/>
</dbReference>
<evidence type="ECO:0000259" key="5">
    <source>
        <dbReference type="PROSITE" id="PS50089"/>
    </source>
</evidence>
<sequence length="70" mass="7967">MLETILPSPVSTPCGHNFCRRCISQTWDTDGLTCPLCNRSYSTRPELSVNTLLLEMVSQFKLECSLVWFP</sequence>
<dbReference type="PROSITE" id="PS50089">
    <property type="entry name" value="ZF_RING_2"/>
    <property type="match status" value="1"/>
</dbReference>